<gene>
    <name evidence="1" type="ORF">SDC9_186814</name>
</gene>
<comment type="caution">
    <text evidence="1">The sequence shown here is derived from an EMBL/GenBank/DDBJ whole genome shotgun (WGS) entry which is preliminary data.</text>
</comment>
<proteinExistence type="predicted"/>
<name>A0A645HL00_9ZZZZ</name>
<dbReference type="EMBL" id="VSSQ01095009">
    <property type="protein sequence ID" value="MPN39286.1"/>
    <property type="molecule type" value="Genomic_DNA"/>
</dbReference>
<sequence>MGRFAEDGISVISGDDAGIAGLIKDGDIFSTVTVLPNGRKRSDYSMPIMSWLALQVAGKFNIARFTGVPLTGEGAVNDEMITDLWKMFPSSHRPNFMLMGTDTVAALANSRTATSPTGVPAPIPATWDRSGETINIIIDDAVDGKIPNPLTTTTTSATTTTTTTE</sequence>
<accession>A0A645HL00</accession>
<evidence type="ECO:0000313" key="1">
    <source>
        <dbReference type="EMBL" id="MPN39286.1"/>
    </source>
</evidence>
<organism evidence="1">
    <name type="scientific">bioreactor metagenome</name>
    <dbReference type="NCBI Taxonomy" id="1076179"/>
    <lineage>
        <taxon>unclassified sequences</taxon>
        <taxon>metagenomes</taxon>
        <taxon>ecological metagenomes</taxon>
    </lineage>
</organism>
<dbReference type="AlphaFoldDB" id="A0A645HL00"/>
<reference evidence="1" key="1">
    <citation type="submission" date="2019-08" db="EMBL/GenBank/DDBJ databases">
        <authorList>
            <person name="Kucharzyk K."/>
            <person name="Murdoch R.W."/>
            <person name="Higgins S."/>
            <person name="Loffler F."/>
        </authorList>
    </citation>
    <scope>NUCLEOTIDE SEQUENCE</scope>
</reference>
<protein>
    <submittedName>
        <fullName evidence="1">Uncharacterized protein</fullName>
    </submittedName>
</protein>